<feature type="binding site" evidence="10">
    <location>
        <position position="56"/>
    </location>
    <ligand>
        <name>Zn(2+)</name>
        <dbReference type="ChEBI" id="CHEBI:29105"/>
        <note>catalytic</note>
    </ligand>
</feature>
<dbReference type="GO" id="GO:0006508">
    <property type="term" value="P:proteolysis"/>
    <property type="evidence" value="ECO:0007669"/>
    <property type="project" value="UniProtKB-KW"/>
</dbReference>
<name>A0AA39ITV8_9AGAR</name>
<evidence type="ECO:0000256" key="11">
    <source>
        <dbReference type="RuleBase" id="RU364017"/>
    </source>
</evidence>
<dbReference type="SUPFAM" id="SSF55486">
    <property type="entry name" value="Metalloproteases ('zincins'), catalytic domain"/>
    <property type="match status" value="1"/>
</dbReference>
<dbReference type="GO" id="GO:0008270">
    <property type="term" value="F:zinc ion binding"/>
    <property type="evidence" value="ECO:0007669"/>
    <property type="project" value="InterPro"/>
</dbReference>
<reference evidence="12" key="1">
    <citation type="submission" date="2023-06" db="EMBL/GenBank/DDBJ databases">
        <authorList>
            <consortium name="Lawrence Berkeley National Laboratory"/>
            <person name="Ahrendt S."/>
            <person name="Sahu N."/>
            <person name="Indic B."/>
            <person name="Wong-Bajracharya J."/>
            <person name="Merenyi Z."/>
            <person name="Ke H.-M."/>
            <person name="Monk M."/>
            <person name="Kocsube S."/>
            <person name="Drula E."/>
            <person name="Lipzen A."/>
            <person name="Balint B."/>
            <person name="Henrissat B."/>
            <person name="Andreopoulos B."/>
            <person name="Martin F.M."/>
            <person name="Harder C.B."/>
            <person name="Rigling D."/>
            <person name="Ford K.L."/>
            <person name="Foster G.D."/>
            <person name="Pangilinan J."/>
            <person name="Papanicolaou A."/>
            <person name="Barry K."/>
            <person name="LaButti K."/>
            <person name="Viragh M."/>
            <person name="Koriabine M."/>
            <person name="Yan M."/>
            <person name="Riley R."/>
            <person name="Champramary S."/>
            <person name="Plett K.L."/>
            <person name="Tsai I.J."/>
            <person name="Slot J."/>
            <person name="Sipos G."/>
            <person name="Plett J."/>
            <person name="Nagy L.G."/>
            <person name="Grigoriev I.V."/>
        </authorList>
    </citation>
    <scope>NUCLEOTIDE SEQUENCE</scope>
    <source>
        <strain evidence="12">FPL87.14</strain>
    </source>
</reference>
<dbReference type="Proteomes" id="UP001175226">
    <property type="component" value="Unassembled WGS sequence"/>
</dbReference>
<organism evidence="12 13">
    <name type="scientific">Armillaria borealis</name>
    <dbReference type="NCBI Taxonomy" id="47425"/>
    <lineage>
        <taxon>Eukaryota</taxon>
        <taxon>Fungi</taxon>
        <taxon>Dikarya</taxon>
        <taxon>Basidiomycota</taxon>
        <taxon>Agaricomycotina</taxon>
        <taxon>Agaricomycetes</taxon>
        <taxon>Agaricomycetidae</taxon>
        <taxon>Agaricales</taxon>
        <taxon>Marasmiineae</taxon>
        <taxon>Physalacriaceae</taxon>
        <taxon>Armillaria</taxon>
    </lineage>
</organism>
<evidence type="ECO:0000256" key="4">
    <source>
        <dbReference type="ARBA" id="ARBA00022670"/>
    </source>
</evidence>
<proteinExistence type="inferred from homology"/>
<dbReference type="PANTHER" id="PTHR33478">
    <property type="entry name" value="EXTRACELLULAR METALLOPROTEINASE MEP"/>
    <property type="match status" value="1"/>
</dbReference>
<protein>
    <recommendedName>
        <fullName evidence="11">Extracellular metalloproteinase</fullName>
        <ecNumber evidence="11">3.4.24.-</ecNumber>
    </recommendedName>
    <alternativeName>
        <fullName evidence="11">Fungalysin</fullName>
    </alternativeName>
</protein>
<dbReference type="EMBL" id="JAUEPT010000227">
    <property type="protein sequence ID" value="KAK0429626.1"/>
    <property type="molecule type" value="Genomic_DNA"/>
</dbReference>
<keyword evidence="3 11" id="KW-0964">Secreted</keyword>
<evidence type="ECO:0000256" key="1">
    <source>
        <dbReference type="ARBA" id="ARBA00004613"/>
    </source>
</evidence>
<feature type="binding site" evidence="10">
    <location>
        <position position="81"/>
    </location>
    <ligand>
        <name>Zn(2+)</name>
        <dbReference type="ChEBI" id="CHEBI:29105"/>
        <note>catalytic</note>
    </ligand>
</feature>
<keyword evidence="8 11" id="KW-0482">Metalloprotease</keyword>
<keyword evidence="4 11" id="KW-0645">Protease</keyword>
<dbReference type="InterPro" id="IPR027268">
    <property type="entry name" value="Peptidase_M4/M1_CTD_sf"/>
</dbReference>
<dbReference type="GO" id="GO:0005615">
    <property type="term" value="C:extracellular space"/>
    <property type="evidence" value="ECO:0007669"/>
    <property type="project" value="InterPro"/>
</dbReference>
<dbReference type="Pfam" id="PF02128">
    <property type="entry name" value="Peptidase_M36"/>
    <property type="match status" value="1"/>
</dbReference>
<evidence type="ECO:0000256" key="8">
    <source>
        <dbReference type="ARBA" id="ARBA00023049"/>
    </source>
</evidence>
<evidence type="ECO:0000256" key="10">
    <source>
        <dbReference type="PIRSR" id="PIRSR601842-2"/>
    </source>
</evidence>
<evidence type="ECO:0000313" key="12">
    <source>
        <dbReference type="EMBL" id="KAK0429626.1"/>
    </source>
</evidence>
<keyword evidence="7 10" id="KW-0862">Zinc</keyword>
<evidence type="ECO:0000313" key="13">
    <source>
        <dbReference type="Proteomes" id="UP001175226"/>
    </source>
</evidence>
<dbReference type="GO" id="GO:0004222">
    <property type="term" value="F:metalloendopeptidase activity"/>
    <property type="evidence" value="ECO:0007669"/>
    <property type="project" value="InterPro"/>
</dbReference>
<keyword evidence="9 11" id="KW-0865">Zymogen</keyword>
<dbReference type="Gene3D" id="3.10.170.10">
    <property type="match status" value="1"/>
</dbReference>
<dbReference type="InterPro" id="IPR001842">
    <property type="entry name" value="Peptidase_M36"/>
</dbReference>
<evidence type="ECO:0000256" key="7">
    <source>
        <dbReference type="ARBA" id="ARBA00022833"/>
    </source>
</evidence>
<gene>
    <name evidence="12" type="ORF">EV421DRAFT_1723038</name>
</gene>
<accession>A0AA39ITV8</accession>
<dbReference type="EC" id="3.4.24.-" evidence="11"/>
<evidence type="ECO:0000256" key="3">
    <source>
        <dbReference type="ARBA" id="ARBA00022525"/>
    </source>
</evidence>
<comment type="cofactor">
    <cofactor evidence="10">
        <name>Zn(2+)</name>
        <dbReference type="ChEBI" id="CHEBI:29105"/>
    </cofactor>
    <text evidence="10">Binds 1 zinc ion per subunit.</text>
</comment>
<dbReference type="PANTHER" id="PTHR33478:SF1">
    <property type="entry name" value="EXTRACELLULAR METALLOPROTEINASE MEP"/>
    <property type="match status" value="1"/>
</dbReference>
<sequence>MTVLTNTAGRYPSIVLTSVQDLRSTNNATFATPSYSQSGTCRMSFWSAPIIHKFTHKIIDWLNGGGTGRRLQTTESREMDEVTNAIPGWTEHKDSTVWVFNNIAQSIHTLTQPTRPSIQLRYSSVQQLHEVHADVGEVWANMLHNVYAALVEAHGFSSTAMDDPSGTEGNVVCLHLFIDALSLLPCNFTLPNARDVWIQADQNWYDRTNACTLWNAFASQGLGIM</sequence>
<comment type="subcellular location">
    <subcellularLocation>
        <location evidence="1 11">Secreted</location>
    </subcellularLocation>
</comment>
<dbReference type="AlphaFoldDB" id="A0AA39ITV8"/>
<evidence type="ECO:0000256" key="9">
    <source>
        <dbReference type="ARBA" id="ARBA00023145"/>
    </source>
</evidence>
<comment type="similarity">
    <text evidence="2 11">Belongs to the peptidase M36 family.</text>
</comment>
<dbReference type="Gene3D" id="1.10.390.10">
    <property type="entry name" value="Neutral Protease Domain 2"/>
    <property type="match status" value="1"/>
</dbReference>
<keyword evidence="13" id="KW-1185">Reference proteome</keyword>
<comment type="caution">
    <text evidence="12">The sequence shown here is derived from an EMBL/GenBank/DDBJ whole genome shotgun (WGS) entry which is preliminary data.</text>
</comment>
<evidence type="ECO:0000256" key="2">
    <source>
        <dbReference type="ARBA" id="ARBA00006006"/>
    </source>
</evidence>
<dbReference type="InterPro" id="IPR050371">
    <property type="entry name" value="Fungal_virulence_M36"/>
</dbReference>
<feature type="binding site" evidence="10">
    <location>
        <position position="52"/>
    </location>
    <ligand>
        <name>Zn(2+)</name>
        <dbReference type="ChEBI" id="CHEBI:29105"/>
        <note>catalytic</note>
    </ligand>
</feature>
<keyword evidence="6 11" id="KW-0378">Hydrolase</keyword>
<keyword evidence="5 10" id="KW-0479">Metal-binding</keyword>
<evidence type="ECO:0000256" key="6">
    <source>
        <dbReference type="ARBA" id="ARBA00022801"/>
    </source>
</evidence>
<evidence type="ECO:0000256" key="5">
    <source>
        <dbReference type="ARBA" id="ARBA00022723"/>
    </source>
</evidence>